<protein>
    <submittedName>
        <fullName evidence="1">Uncharacterized protein</fullName>
    </submittedName>
</protein>
<dbReference type="EMBL" id="ML994645">
    <property type="protein sequence ID" value="KAF2182953.1"/>
    <property type="molecule type" value="Genomic_DNA"/>
</dbReference>
<proteinExistence type="predicted"/>
<name>A0A6A6DV87_9PEZI</name>
<sequence length="122" mass="13698">MLSLLDMTSNLNATDPRDKIFALCGLATEFQDQAVRDAFMDYRKTLPEVQMELANLFLQDPSGSALMFCSHVDGSGHSEDLPSWVPDWPQRRFESLASIYYAGKDISRIPVRHEVTANSSIT</sequence>
<dbReference type="Proteomes" id="UP000800200">
    <property type="component" value="Unassembled WGS sequence"/>
</dbReference>
<feature type="non-terminal residue" evidence="1">
    <location>
        <position position="122"/>
    </location>
</feature>
<dbReference type="AlphaFoldDB" id="A0A6A6DV87"/>
<keyword evidence="2" id="KW-1185">Reference proteome</keyword>
<evidence type="ECO:0000313" key="1">
    <source>
        <dbReference type="EMBL" id="KAF2182953.1"/>
    </source>
</evidence>
<dbReference type="PANTHER" id="PTHR24148:SF64">
    <property type="entry name" value="HETEROKARYON INCOMPATIBILITY DOMAIN-CONTAINING PROTEIN"/>
    <property type="match status" value="1"/>
</dbReference>
<accession>A0A6A6DV87</accession>
<dbReference type="OrthoDB" id="3945961at2759"/>
<gene>
    <name evidence="1" type="ORF">K469DRAFT_668939</name>
</gene>
<evidence type="ECO:0000313" key="2">
    <source>
        <dbReference type="Proteomes" id="UP000800200"/>
    </source>
</evidence>
<dbReference type="InterPro" id="IPR052895">
    <property type="entry name" value="HetReg/Transcr_Mod"/>
</dbReference>
<organism evidence="1 2">
    <name type="scientific">Zopfia rhizophila CBS 207.26</name>
    <dbReference type="NCBI Taxonomy" id="1314779"/>
    <lineage>
        <taxon>Eukaryota</taxon>
        <taxon>Fungi</taxon>
        <taxon>Dikarya</taxon>
        <taxon>Ascomycota</taxon>
        <taxon>Pezizomycotina</taxon>
        <taxon>Dothideomycetes</taxon>
        <taxon>Dothideomycetes incertae sedis</taxon>
        <taxon>Zopfiaceae</taxon>
        <taxon>Zopfia</taxon>
    </lineage>
</organism>
<dbReference type="PANTHER" id="PTHR24148">
    <property type="entry name" value="ANKYRIN REPEAT DOMAIN-CONTAINING PROTEIN 39 HOMOLOG-RELATED"/>
    <property type="match status" value="1"/>
</dbReference>
<reference evidence="1" key="1">
    <citation type="journal article" date="2020" name="Stud. Mycol.">
        <title>101 Dothideomycetes genomes: a test case for predicting lifestyles and emergence of pathogens.</title>
        <authorList>
            <person name="Haridas S."/>
            <person name="Albert R."/>
            <person name="Binder M."/>
            <person name="Bloem J."/>
            <person name="Labutti K."/>
            <person name="Salamov A."/>
            <person name="Andreopoulos B."/>
            <person name="Baker S."/>
            <person name="Barry K."/>
            <person name="Bills G."/>
            <person name="Bluhm B."/>
            <person name="Cannon C."/>
            <person name="Castanera R."/>
            <person name="Culley D."/>
            <person name="Daum C."/>
            <person name="Ezra D."/>
            <person name="Gonzalez J."/>
            <person name="Henrissat B."/>
            <person name="Kuo A."/>
            <person name="Liang C."/>
            <person name="Lipzen A."/>
            <person name="Lutzoni F."/>
            <person name="Magnuson J."/>
            <person name="Mondo S."/>
            <person name="Nolan M."/>
            <person name="Ohm R."/>
            <person name="Pangilinan J."/>
            <person name="Park H.-J."/>
            <person name="Ramirez L."/>
            <person name="Alfaro M."/>
            <person name="Sun H."/>
            <person name="Tritt A."/>
            <person name="Yoshinaga Y."/>
            <person name="Zwiers L.-H."/>
            <person name="Turgeon B."/>
            <person name="Goodwin S."/>
            <person name="Spatafora J."/>
            <person name="Crous P."/>
            <person name="Grigoriev I."/>
        </authorList>
    </citation>
    <scope>NUCLEOTIDE SEQUENCE</scope>
    <source>
        <strain evidence="1">CBS 207.26</strain>
    </source>
</reference>